<dbReference type="AlphaFoldDB" id="A0A0A2A018"/>
<evidence type="ECO:0000313" key="1">
    <source>
        <dbReference type="EMBL" id="KGF93733.1"/>
    </source>
</evidence>
<dbReference type="Proteomes" id="UP000030491">
    <property type="component" value="Unassembled WGS sequence"/>
</dbReference>
<organism evidence="1 2">
    <name type="scientific">Prochlorococcus marinus str. MIT 9116</name>
    <dbReference type="NCBI Taxonomy" id="167544"/>
    <lineage>
        <taxon>Bacteria</taxon>
        <taxon>Bacillati</taxon>
        <taxon>Cyanobacteriota</taxon>
        <taxon>Cyanophyceae</taxon>
        <taxon>Synechococcales</taxon>
        <taxon>Prochlorococcaceae</taxon>
        <taxon>Prochlorococcus</taxon>
    </lineage>
</organism>
<name>A0A0A2A018_PROMR</name>
<dbReference type="EMBL" id="JNAJ01000002">
    <property type="protein sequence ID" value="KGF93733.1"/>
    <property type="molecule type" value="Genomic_DNA"/>
</dbReference>
<gene>
    <name evidence="1" type="ORF">EU93_0043</name>
</gene>
<proteinExistence type="predicted"/>
<protein>
    <submittedName>
        <fullName evidence="1">Uncharacterized protein</fullName>
    </submittedName>
</protein>
<comment type="caution">
    <text evidence="1">The sequence shown here is derived from an EMBL/GenBank/DDBJ whole genome shotgun (WGS) entry which is preliminary data.</text>
</comment>
<reference evidence="2" key="1">
    <citation type="journal article" date="2014" name="Sci. Data">
        <title>Genomes of diverse isolates of the marine cyanobacterium Prochlorococcus.</title>
        <authorList>
            <person name="Biller S."/>
            <person name="Berube P."/>
            <person name="Thompson J."/>
            <person name="Kelly L."/>
            <person name="Roggensack S."/>
            <person name="Awad L."/>
            <person name="Roache-Johnson K."/>
            <person name="Ding H."/>
            <person name="Giovannoni S.J."/>
            <person name="Moore L.R."/>
            <person name="Chisholm S.W."/>
        </authorList>
    </citation>
    <scope>NUCLEOTIDE SEQUENCE [LARGE SCALE GENOMIC DNA]</scope>
</reference>
<sequence>MADGNRLLMKELKENTIDQIRTLLRYLSETDLLKKKIFLCV</sequence>
<evidence type="ECO:0000313" key="2">
    <source>
        <dbReference type="Proteomes" id="UP000030491"/>
    </source>
</evidence>
<accession>A0A0A2A018</accession>